<feature type="transmembrane region" description="Helical" evidence="1">
    <location>
        <begin position="509"/>
        <end position="531"/>
    </location>
</feature>
<organism evidence="2 3">
    <name type="scientific">Naasia aerilata</name>
    <dbReference type="NCBI Taxonomy" id="1162966"/>
    <lineage>
        <taxon>Bacteria</taxon>
        <taxon>Bacillati</taxon>
        <taxon>Actinomycetota</taxon>
        <taxon>Actinomycetes</taxon>
        <taxon>Micrococcales</taxon>
        <taxon>Microbacteriaceae</taxon>
        <taxon>Naasia</taxon>
    </lineage>
</organism>
<feature type="transmembrane region" description="Helical" evidence="1">
    <location>
        <begin position="298"/>
        <end position="320"/>
    </location>
</feature>
<keyword evidence="1" id="KW-0472">Membrane</keyword>
<feature type="transmembrane region" description="Helical" evidence="1">
    <location>
        <begin position="239"/>
        <end position="259"/>
    </location>
</feature>
<proteinExistence type="predicted"/>
<evidence type="ECO:0000256" key="1">
    <source>
        <dbReference type="SAM" id="Phobius"/>
    </source>
</evidence>
<feature type="transmembrane region" description="Helical" evidence="1">
    <location>
        <begin position="118"/>
        <end position="143"/>
    </location>
</feature>
<evidence type="ECO:0000313" key="2">
    <source>
        <dbReference type="EMBL" id="BDZ44479.1"/>
    </source>
</evidence>
<feature type="transmembrane region" description="Helical" evidence="1">
    <location>
        <begin position="149"/>
        <end position="170"/>
    </location>
</feature>
<accession>A0ABN6XHX9</accession>
<sequence>MIRLILLQARRDRIFLTVWVLGITLLLFVSTAAVATEYGSDEERSQILGLALTTPALLALRGVPNGAGLGSAVFFQTFASYAVGVGLMNTFFATRHGRADEERGRRELVAATPTTRSASLVATLLLGLIANIVLGILAFLGFVAGGTDAQGAVVAALALALIGLTFLGVGALAGELVATSRAANGVGAVAVLGAYALRAIGDALGTPDFDALRLETAWPSWLSPIGWGEQTLAFTENRLGPLVLLLALALVAGGGALAVRSRRDLGASLLPERSGRAVARAGLRSPGGLAWRLHWPSLLGWAIGAALLGLVVGSLATVVANASENFPESIQVVLRSLAHGGRSDIIGVFVAAIAVLIGLMAAAAGIQAVLRAREEEADGRAEQVLGGPVSRPRWLLASVGIATVSVLVVLLATAVATFASFASAGDLDSGWRSVGQILVQAPAALVFVGIGALLIGALPRLSVGLTWGLFALAAVIGLLGGLLRLPDWVLDASPITSVPAVPFDSVGDAVLALGIAAAVAIVLALAGAALFHRRNVPA</sequence>
<gene>
    <name evidence="2" type="ORF">GCM10025866_03880</name>
</gene>
<feature type="transmembrane region" description="Helical" evidence="1">
    <location>
        <begin position="394"/>
        <end position="417"/>
    </location>
</feature>
<feature type="transmembrane region" description="Helical" evidence="1">
    <location>
        <begin position="345"/>
        <end position="370"/>
    </location>
</feature>
<feature type="transmembrane region" description="Helical" evidence="1">
    <location>
        <begin position="465"/>
        <end position="483"/>
    </location>
</feature>
<dbReference type="Proteomes" id="UP001321498">
    <property type="component" value="Chromosome"/>
</dbReference>
<feature type="transmembrane region" description="Helical" evidence="1">
    <location>
        <begin position="437"/>
        <end position="458"/>
    </location>
</feature>
<feature type="transmembrane region" description="Helical" evidence="1">
    <location>
        <begin position="78"/>
        <end position="97"/>
    </location>
</feature>
<feature type="transmembrane region" description="Helical" evidence="1">
    <location>
        <begin position="182"/>
        <end position="200"/>
    </location>
</feature>
<reference evidence="3" key="1">
    <citation type="journal article" date="2019" name="Int. J. Syst. Evol. Microbiol.">
        <title>The Global Catalogue of Microorganisms (GCM) 10K type strain sequencing project: providing services to taxonomists for standard genome sequencing and annotation.</title>
        <authorList>
            <consortium name="The Broad Institute Genomics Platform"/>
            <consortium name="The Broad Institute Genome Sequencing Center for Infectious Disease"/>
            <person name="Wu L."/>
            <person name="Ma J."/>
        </authorList>
    </citation>
    <scope>NUCLEOTIDE SEQUENCE [LARGE SCALE GENOMIC DNA]</scope>
    <source>
        <strain evidence="3">NBRC 108725</strain>
    </source>
</reference>
<keyword evidence="1" id="KW-1133">Transmembrane helix</keyword>
<dbReference type="EMBL" id="AP027731">
    <property type="protein sequence ID" value="BDZ44479.1"/>
    <property type="molecule type" value="Genomic_DNA"/>
</dbReference>
<keyword evidence="3" id="KW-1185">Reference proteome</keyword>
<protein>
    <submittedName>
        <fullName evidence="2">Exporter of polyketide antibiotics</fullName>
    </submittedName>
</protein>
<keyword evidence="1" id="KW-0812">Transmembrane</keyword>
<dbReference type="RefSeq" id="WP_286277942.1">
    <property type="nucleotide sequence ID" value="NZ_AP027731.1"/>
</dbReference>
<evidence type="ECO:0000313" key="3">
    <source>
        <dbReference type="Proteomes" id="UP001321498"/>
    </source>
</evidence>
<name>A0ABN6XHX9_9MICO</name>